<dbReference type="Pfam" id="PF00173">
    <property type="entry name" value="Cyt-b5"/>
    <property type="match status" value="1"/>
</dbReference>
<evidence type="ECO:0000313" key="8">
    <source>
        <dbReference type="Proteomes" id="UP000193944"/>
    </source>
</evidence>
<keyword evidence="3 4" id="KW-0408">Iron</keyword>
<evidence type="ECO:0000256" key="4">
    <source>
        <dbReference type="RuleBase" id="RU362121"/>
    </source>
</evidence>
<keyword evidence="1 4" id="KW-0349">Heme</keyword>
<dbReference type="PROSITE" id="PS50255">
    <property type="entry name" value="CYTOCHROME_B5_2"/>
    <property type="match status" value="1"/>
</dbReference>
<dbReference type="InterPro" id="IPR001199">
    <property type="entry name" value="Cyt_B5-like_heme/steroid-bd"/>
</dbReference>
<dbReference type="InterPro" id="IPR036400">
    <property type="entry name" value="Cyt_B5-like_heme/steroid_sf"/>
</dbReference>
<dbReference type="GO" id="GO:0020037">
    <property type="term" value="F:heme binding"/>
    <property type="evidence" value="ECO:0007669"/>
    <property type="project" value="UniProtKB-UniRule"/>
</dbReference>
<protein>
    <submittedName>
        <fullName evidence="7">Cytochrome b5</fullName>
    </submittedName>
</protein>
<evidence type="ECO:0000259" key="6">
    <source>
        <dbReference type="PROSITE" id="PS50255"/>
    </source>
</evidence>
<dbReference type="InterPro" id="IPR018506">
    <property type="entry name" value="Cyt_B5_heme-BS"/>
</dbReference>
<accession>A0A1Y1XML9</accession>
<dbReference type="Gene3D" id="3.10.120.10">
    <property type="entry name" value="Cytochrome b5-like heme/steroid binding domain"/>
    <property type="match status" value="1"/>
</dbReference>
<dbReference type="STRING" id="1754192.A0A1Y1XML9"/>
<dbReference type="Proteomes" id="UP000193944">
    <property type="component" value="Unassembled WGS sequence"/>
</dbReference>
<feature type="domain" description="Cytochrome b5 heme-binding" evidence="6">
    <location>
        <begin position="75"/>
        <end position="151"/>
    </location>
</feature>
<sequence>MSEQKDNAPKEQNTVPEIKKKVKIQPPSSTFTSPDSLNISPNNLRQFKRGNNQMAFIHQIKKNPIENEELRKKLNNRYTMEEVAKHNKPDDCWMVFNNVVYDVTEYLNFHPGGRSILMTCAGKDGTSMFYKCHPWVDYNVLLKNYTIGTITK</sequence>
<evidence type="ECO:0000256" key="3">
    <source>
        <dbReference type="ARBA" id="ARBA00023004"/>
    </source>
</evidence>
<dbReference type="GO" id="GO:0046872">
    <property type="term" value="F:metal ion binding"/>
    <property type="evidence" value="ECO:0007669"/>
    <property type="project" value="UniProtKB-UniRule"/>
</dbReference>
<dbReference type="PANTHER" id="PTHR46237">
    <property type="entry name" value="CYTOCHROME B5 REDUCTASE 4 FAMILY MEMBER"/>
    <property type="match status" value="1"/>
</dbReference>
<dbReference type="AlphaFoldDB" id="A0A1Y1XML9"/>
<organism evidence="7 8">
    <name type="scientific">Anaeromyces robustus</name>
    <dbReference type="NCBI Taxonomy" id="1754192"/>
    <lineage>
        <taxon>Eukaryota</taxon>
        <taxon>Fungi</taxon>
        <taxon>Fungi incertae sedis</taxon>
        <taxon>Chytridiomycota</taxon>
        <taxon>Chytridiomycota incertae sedis</taxon>
        <taxon>Neocallimastigomycetes</taxon>
        <taxon>Neocallimastigales</taxon>
        <taxon>Neocallimastigaceae</taxon>
        <taxon>Anaeromyces</taxon>
    </lineage>
</organism>
<keyword evidence="8" id="KW-1185">Reference proteome</keyword>
<evidence type="ECO:0000256" key="2">
    <source>
        <dbReference type="ARBA" id="ARBA00022723"/>
    </source>
</evidence>
<evidence type="ECO:0000256" key="5">
    <source>
        <dbReference type="SAM" id="MobiDB-lite"/>
    </source>
</evidence>
<dbReference type="SMART" id="SM01117">
    <property type="entry name" value="Cyt-b5"/>
    <property type="match status" value="1"/>
</dbReference>
<reference evidence="7 8" key="2">
    <citation type="submission" date="2016-08" db="EMBL/GenBank/DDBJ databases">
        <title>Pervasive Adenine N6-methylation of Active Genes in Fungi.</title>
        <authorList>
            <consortium name="DOE Joint Genome Institute"/>
            <person name="Mondo S.J."/>
            <person name="Dannebaum R.O."/>
            <person name="Kuo R.C."/>
            <person name="Labutti K."/>
            <person name="Haridas S."/>
            <person name="Kuo A."/>
            <person name="Salamov A."/>
            <person name="Ahrendt S.R."/>
            <person name="Lipzen A."/>
            <person name="Sullivan W."/>
            <person name="Andreopoulos W.B."/>
            <person name="Clum A."/>
            <person name="Lindquist E."/>
            <person name="Daum C."/>
            <person name="Ramamoorthy G.K."/>
            <person name="Gryganskyi A."/>
            <person name="Culley D."/>
            <person name="Magnuson J.K."/>
            <person name="James T.Y."/>
            <person name="O'Malley M.A."/>
            <person name="Stajich J.E."/>
            <person name="Spatafora J.W."/>
            <person name="Visel A."/>
            <person name="Grigoriev I.V."/>
        </authorList>
    </citation>
    <scope>NUCLEOTIDE SEQUENCE [LARGE SCALE GENOMIC DNA]</scope>
    <source>
        <strain evidence="7 8">S4</strain>
    </source>
</reference>
<dbReference type="InterPro" id="IPR051872">
    <property type="entry name" value="Cytochrome_b5/Flavoprotein_Rdt"/>
</dbReference>
<comment type="caution">
    <text evidence="7">The sequence shown here is derived from an EMBL/GenBank/DDBJ whole genome shotgun (WGS) entry which is preliminary data.</text>
</comment>
<dbReference type="PROSITE" id="PS00191">
    <property type="entry name" value="CYTOCHROME_B5_1"/>
    <property type="match status" value="1"/>
</dbReference>
<evidence type="ECO:0000313" key="7">
    <source>
        <dbReference type="EMBL" id="ORX86987.1"/>
    </source>
</evidence>
<evidence type="ECO:0000256" key="1">
    <source>
        <dbReference type="ARBA" id="ARBA00022617"/>
    </source>
</evidence>
<comment type="similarity">
    <text evidence="4">Belongs to the cytochrome b5 family.</text>
</comment>
<feature type="compositionally biased region" description="Polar residues" evidence="5">
    <location>
        <begin position="26"/>
        <end position="39"/>
    </location>
</feature>
<keyword evidence="2 4" id="KW-0479">Metal-binding</keyword>
<name>A0A1Y1XML9_9FUNG</name>
<dbReference type="SUPFAM" id="SSF55856">
    <property type="entry name" value="Cytochrome b5-like heme/steroid binding domain"/>
    <property type="match status" value="1"/>
</dbReference>
<reference evidence="7 8" key="1">
    <citation type="submission" date="2016-08" db="EMBL/GenBank/DDBJ databases">
        <title>A Parts List for Fungal Cellulosomes Revealed by Comparative Genomics.</title>
        <authorList>
            <consortium name="DOE Joint Genome Institute"/>
            <person name="Haitjema C.H."/>
            <person name="Gilmore S.P."/>
            <person name="Henske J.K."/>
            <person name="Solomon K.V."/>
            <person name="De Groot R."/>
            <person name="Kuo A."/>
            <person name="Mondo S.J."/>
            <person name="Salamov A.A."/>
            <person name="Labutti K."/>
            <person name="Zhao Z."/>
            <person name="Chiniquy J."/>
            <person name="Barry K."/>
            <person name="Brewer H.M."/>
            <person name="Purvine S.O."/>
            <person name="Wright A.T."/>
            <person name="Boxma B."/>
            <person name="Van Alen T."/>
            <person name="Hackstein J.H."/>
            <person name="Baker S.E."/>
            <person name="Grigoriev I.V."/>
            <person name="O'Malley M.A."/>
        </authorList>
    </citation>
    <scope>NUCLEOTIDE SEQUENCE [LARGE SCALE GENOMIC DNA]</scope>
    <source>
        <strain evidence="7 8">S4</strain>
    </source>
</reference>
<dbReference type="OrthoDB" id="260519at2759"/>
<feature type="region of interest" description="Disordered" evidence="5">
    <location>
        <begin position="1"/>
        <end position="39"/>
    </location>
</feature>
<gene>
    <name evidence="7" type="ORF">BCR32DRAFT_324703</name>
</gene>
<dbReference type="GO" id="GO:0005737">
    <property type="term" value="C:cytoplasm"/>
    <property type="evidence" value="ECO:0007669"/>
    <property type="project" value="TreeGrafter"/>
</dbReference>
<dbReference type="GO" id="GO:0004128">
    <property type="term" value="F:cytochrome-b5 reductase activity, acting on NAD(P)H"/>
    <property type="evidence" value="ECO:0007669"/>
    <property type="project" value="TreeGrafter"/>
</dbReference>
<dbReference type="PANTHER" id="PTHR46237:SF1">
    <property type="entry name" value="CYTOCHROME B5 REDUCTASE 4"/>
    <property type="match status" value="1"/>
</dbReference>
<proteinExistence type="inferred from homology"/>
<dbReference type="FunFam" id="3.10.120.10:FF:000007">
    <property type="entry name" value="Sulfite oxidase, mitochondrial"/>
    <property type="match status" value="1"/>
</dbReference>
<dbReference type="EMBL" id="MCFG01000014">
    <property type="protein sequence ID" value="ORX86987.1"/>
    <property type="molecule type" value="Genomic_DNA"/>
</dbReference>
<dbReference type="PRINTS" id="PR00363">
    <property type="entry name" value="CYTOCHROMEB5"/>
</dbReference>